<comment type="caution">
    <text evidence="1">The sequence shown here is derived from an EMBL/GenBank/DDBJ whole genome shotgun (WGS) entry which is preliminary data.</text>
</comment>
<protein>
    <submittedName>
        <fullName evidence="1">Uncharacterized protein</fullName>
    </submittedName>
</protein>
<evidence type="ECO:0000313" key="1">
    <source>
        <dbReference type="EMBL" id="KAJ9105907.1"/>
    </source>
</evidence>
<dbReference type="EMBL" id="JASBWS010000045">
    <property type="protein sequence ID" value="KAJ9105907.1"/>
    <property type="molecule type" value="Genomic_DNA"/>
</dbReference>
<organism evidence="1 2">
    <name type="scientific">Naganishia adeliensis</name>
    <dbReference type="NCBI Taxonomy" id="92952"/>
    <lineage>
        <taxon>Eukaryota</taxon>
        <taxon>Fungi</taxon>
        <taxon>Dikarya</taxon>
        <taxon>Basidiomycota</taxon>
        <taxon>Agaricomycotina</taxon>
        <taxon>Tremellomycetes</taxon>
        <taxon>Filobasidiales</taxon>
        <taxon>Filobasidiaceae</taxon>
        <taxon>Naganishia</taxon>
    </lineage>
</organism>
<evidence type="ECO:0000313" key="2">
    <source>
        <dbReference type="Proteomes" id="UP001230649"/>
    </source>
</evidence>
<keyword evidence="2" id="KW-1185">Reference proteome</keyword>
<dbReference type="Proteomes" id="UP001230649">
    <property type="component" value="Unassembled WGS sequence"/>
</dbReference>
<accession>A0ACC2W2T1</accession>
<name>A0ACC2W2T1_9TREE</name>
<reference evidence="1" key="1">
    <citation type="submission" date="2023-04" db="EMBL/GenBank/DDBJ databases">
        <title>Draft Genome sequencing of Naganishia species isolated from polar environments using Oxford Nanopore Technology.</title>
        <authorList>
            <person name="Leo P."/>
            <person name="Venkateswaran K."/>
        </authorList>
    </citation>
    <scope>NUCLEOTIDE SEQUENCE</scope>
    <source>
        <strain evidence="1">MNA-CCFEE 5262</strain>
    </source>
</reference>
<proteinExistence type="predicted"/>
<sequence>MRYGWHLSSAANGSAQQDSVRRDRETARQRQLEQTDLAVKEILKEIDQAGIYRNMSWDGRLVMYECALGQVFQLCSAAALDYDGLPQALKPEDELIRRRLYWYAFVHEGITTGLKGGRMVLDEDDLSSLEDVLPASTKLALASSKAYQSVAKFASAPIRLSIACRLVHKALTGARARRSETVDRERLNEAWEALEESWVEFDDIKRFSPGHIPDENRIRFADGWKIFMFEAHNVIRESLEHRLQSLQSKAREAAQFEDLSMDNRTRNAETQALFEIRNLRDIAWAKCDHLVKEIASVIKQHLHTPFFEWDASLVRDGIYYVASLLAQSGGADQDIARCAQALSEMRWAFAKSEERTER</sequence>
<gene>
    <name evidence="1" type="ORF">QFC20_004144</name>
</gene>